<feature type="compositionally biased region" description="Polar residues" evidence="1">
    <location>
        <begin position="84"/>
        <end position="93"/>
    </location>
</feature>
<gene>
    <name evidence="2" type="ORF">MUK42_14565</name>
</gene>
<proteinExistence type="predicted"/>
<evidence type="ECO:0000313" key="3">
    <source>
        <dbReference type="Proteomes" id="UP001055439"/>
    </source>
</evidence>
<evidence type="ECO:0000313" key="2">
    <source>
        <dbReference type="EMBL" id="URE39754.1"/>
    </source>
</evidence>
<dbReference type="EMBL" id="CP097510">
    <property type="protein sequence ID" value="URE39754.1"/>
    <property type="molecule type" value="Genomic_DNA"/>
</dbReference>
<evidence type="ECO:0000256" key="1">
    <source>
        <dbReference type="SAM" id="MobiDB-lite"/>
    </source>
</evidence>
<feature type="compositionally biased region" description="Basic and acidic residues" evidence="1">
    <location>
        <begin position="1"/>
        <end position="10"/>
    </location>
</feature>
<feature type="region of interest" description="Disordered" evidence="1">
    <location>
        <begin position="1"/>
        <end position="93"/>
    </location>
</feature>
<name>A0A9E7L6N3_9LILI</name>
<dbReference type="AlphaFoldDB" id="A0A9E7L6N3"/>
<protein>
    <submittedName>
        <fullName evidence="2">Uncharacterized protein</fullName>
    </submittedName>
</protein>
<accession>A0A9E7L6N3</accession>
<sequence>MCLSGRRDEGLFDSVRSSGSFNHSLANTRLRSLPNPQKSHEEELSRMVKQPSHENTIPGSTEEEDGFHSMFQQEKGERHKAYLSTPTPTYDTT</sequence>
<dbReference type="Proteomes" id="UP001055439">
    <property type="component" value="Chromosome 8"/>
</dbReference>
<organism evidence="2 3">
    <name type="scientific">Musa troglodytarum</name>
    <name type="common">fe'i banana</name>
    <dbReference type="NCBI Taxonomy" id="320322"/>
    <lineage>
        <taxon>Eukaryota</taxon>
        <taxon>Viridiplantae</taxon>
        <taxon>Streptophyta</taxon>
        <taxon>Embryophyta</taxon>
        <taxon>Tracheophyta</taxon>
        <taxon>Spermatophyta</taxon>
        <taxon>Magnoliopsida</taxon>
        <taxon>Liliopsida</taxon>
        <taxon>Zingiberales</taxon>
        <taxon>Musaceae</taxon>
        <taxon>Musa</taxon>
    </lineage>
</organism>
<reference evidence="2" key="1">
    <citation type="submission" date="2022-05" db="EMBL/GenBank/DDBJ databases">
        <title>The Musa troglodytarum L. genome provides insights into the mechanism of non-climacteric behaviour and enrichment of carotenoids.</title>
        <authorList>
            <person name="Wang J."/>
        </authorList>
    </citation>
    <scope>NUCLEOTIDE SEQUENCE</scope>
    <source>
        <tissue evidence="2">Leaf</tissue>
    </source>
</reference>
<feature type="compositionally biased region" description="Polar residues" evidence="1">
    <location>
        <begin position="15"/>
        <end position="37"/>
    </location>
</feature>
<keyword evidence="3" id="KW-1185">Reference proteome</keyword>